<evidence type="ECO:0000256" key="1">
    <source>
        <dbReference type="SAM" id="Phobius"/>
    </source>
</evidence>
<sequence>MKILRSPMFICSFLLIIVMFLTFFFLQSSSVFLHIPAINWALMVLNLFSLLVAIVYVYWVRALEVKKERGCR</sequence>
<gene>
    <name evidence="2" type="ORF">SAMN02745219_01132</name>
</gene>
<feature type="transmembrane region" description="Helical" evidence="1">
    <location>
        <begin position="38"/>
        <end position="59"/>
    </location>
</feature>
<keyword evidence="3" id="KW-1185">Reference proteome</keyword>
<evidence type="ECO:0000313" key="2">
    <source>
        <dbReference type="EMBL" id="SHI81410.1"/>
    </source>
</evidence>
<organism evidence="2 3">
    <name type="scientific">Desulfofundulus thermosubterraneus DSM 16057</name>
    <dbReference type="NCBI Taxonomy" id="1121432"/>
    <lineage>
        <taxon>Bacteria</taxon>
        <taxon>Bacillati</taxon>
        <taxon>Bacillota</taxon>
        <taxon>Clostridia</taxon>
        <taxon>Eubacteriales</taxon>
        <taxon>Peptococcaceae</taxon>
        <taxon>Desulfofundulus</taxon>
    </lineage>
</organism>
<dbReference type="Proteomes" id="UP000184529">
    <property type="component" value="Unassembled WGS sequence"/>
</dbReference>
<proteinExistence type="predicted"/>
<dbReference type="STRING" id="1121432.SAMN02745219_01132"/>
<feature type="transmembrane region" description="Helical" evidence="1">
    <location>
        <begin position="7"/>
        <end position="26"/>
    </location>
</feature>
<keyword evidence="1" id="KW-0472">Membrane</keyword>
<dbReference type="AlphaFoldDB" id="A0A1M6E7T1"/>
<reference evidence="3" key="1">
    <citation type="submission" date="2016-11" db="EMBL/GenBank/DDBJ databases">
        <authorList>
            <person name="Varghese N."/>
            <person name="Submissions S."/>
        </authorList>
    </citation>
    <scope>NUCLEOTIDE SEQUENCE [LARGE SCALE GENOMIC DNA]</scope>
    <source>
        <strain evidence="3">DSM 16057</strain>
    </source>
</reference>
<keyword evidence="1" id="KW-1133">Transmembrane helix</keyword>
<accession>A0A1M6E7T1</accession>
<dbReference type="EMBL" id="FQZM01000012">
    <property type="protein sequence ID" value="SHI81410.1"/>
    <property type="molecule type" value="Genomic_DNA"/>
</dbReference>
<evidence type="ECO:0000313" key="3">
    <source>
        <dbReference type="Proteomes" id="UP000184529"/>
    </source>
</evidence>
<protein>
    <submittedName>
        <fullName evidence="2">Uncharacterized protein</fullName>
    </submittedName>
</protein>
<name>A0A1M6E7T1_9FIRM</name>
<keyword evidence="1" id="KW-0812">Transmembrane</keyword>